<proteinExistence type="predicted"/>
<organism evidence="1">
    <name type="scientific">viral metagenome</name>
    <dbReference type="NCBI Taxonomy" id="1070528"/>
    <lineage>
        <taxon>unclassified sequences</taxon>
        <taxon>metagenomes</taxon>
        <taxon>organismal metagenomes</taxon>
    </lineage>
</organism>
<dbReference type="AlphaFoldDB" id="A0A6C0KKG4"/>
<evidence type="ECO:0000313" key="1">
    <source>
        <dbReference type="EMBL" id="QHU18109.1"/>
    </source>
</evidence>
<accession>A0A6C0KKG4</accession>
<name>A0A6C0KKG4_9ZZZZ</name>
<dbReference type="EMBL" id="MN740925">
    <property type="protein sequence ID" value="QHU18109.1"/>
    <property type="molecule type" value="Genomic_DNA"/>
</dbReference>
<sequence length="74" mass="8729">MFLQVICKNGITRLVNLKMIQSISYMENQTQIKITLPDEKRKEVSIDYATPEQAKHTFKRITDCIEKQKSIVYH</sequence>
<reference evidence="1" key="1">
    <citation type="journal article" date="2020" name="Nature">
        <title>Giant virus diversity and host interactions through global metagenomics.</title>
        <authorList>
            <person name="Schulz F."/>
            <person name="Roux S."/>
            <person name="Paez-Espino D."/>
            <person name="Jungbluth S."/>
            <person name="Walsh D.A."/>
            <person name="Denef V.J."/>
            <person name="McMahon K.D."/>
            <person name="Konstantinidis K.T."/>
            <person name="Eloe-Fadrosh E.A."/>
            <person name="Kyrpides N.C."/>
            <person name="Woyke T."/>
        </authorList>
    </citation>
    <scope>NUCLEOTIDE SEQUENCE</scope>
    <source>
        <strain evidence="1">GVMAG-S-3300013006-138</strain>
    </source>
</reference>
<protein>
    <submittedName>
        <fullName evidence="1">Uncharacterized protein</fullName>
    </submittedName>
</protein>